<feature type="region of interest" description="Disordered" evidence="1">
    <location>
        <begin position="1"/>
        <end position="57"/>
    </location>
</feature>
<dbReference type="EMBL" id="SEYY01021776">
    <property type="protein sequence ID" value="KAB7496091.1"/>
    <property type="molecule type" value="Genomic_DNA"/>
</dbReference>
<dbReference type="Pfam" id="PF00615">
    <property type="entry name" value="RGS"/>
    <property type="match status" value="1"/>
</dbReference>
<feature type="compositionally biased region" description="Basic and acidic residues" evidence="1">
    <location>
        <begin position="17"/>
        <end position="27"/>
    </location>
</feature>
<dbReference type="Gene3D" id="1.10.167.10">
    <property type="entry name" value="Regulator of G-protein Signalling 4, domain 2"/>
    <property type="match status" value="1"/>
</dbReference>
<feature type="domain" description="RGS" evidence="2">
    <location>
        <begin position="65"/>
        <end position="177"/>
    </location>
</feature>
<dbReference type="PANTHER" id="PTHR10845:SF192">
    <property type="entry name" value="DOUBLE HIT, ISOFORM B"/>
    <property type="match status" value="1"/>
</dbReference>
<protein>
    <submittedName>
        <fullName evidence="3">Regulator of G-protein signaling 5</fullName>
    </submittedName>
</protein>
<reference evidence="3 4" key="1">
    <citation type="journal article" date="2019" name="PLoS Biol.">
        <title>Sex chromosomes control vertical transmission of feminizing Wolbachia symbionts in an isopod.</title>
        <authorList>
            <person name="Becking T."/>
            <person name="Chebbi M.A."/>
            <person name="Giraud I."/>
            <person name="Moumen B."/>
            <person name="Laverre T."/>
            <person name="Caubet Y."/>
            <person name="Peccoud J."/>
            <person name="Gilbert C."/>
            <person name="Cordaux R."/>
        </authorList>
    </citation>
    <scope>NUCLEOTIDE SEQUENCE [LARGE SCALE GENOMIC DNA]</scope>
    <source>
        <strain evidence="3">ANa2</strain>
        <tissue evidence="3">Whole body excluding digestive tract and cuticle</tissue>
    </source>
</reference>
<sequence length="181" mass="20560">MGSGSSSLRILSGKKTPTPDKKREEPKTGPGSSVSLVKEAPKDKPKQESKRKTPTKLQLEKWTSSINALLADDEGVAAFEEFLEECETEPGENKKYLDFYKDCNEFRKKMYELEAEAQRIYETYLEVGSELEVGTRGKGEEVGKRIEEEGFPQKNLFDVTQQNGERNFGRRSLCKFLSKFS</sequence>
<dbReference type="SUPFAM" id="SSF48097">
    <property type="entry name" value="Regulator of G-protein signaling, RGS"/>
    <property type="match status" value="1"/>
</dbReference>
<dbReference type="AlphaFoldDB" id="A0A5N5SPS1"/>
<keyword evidence="4" id="KW-1185">Reference proteome</keyword>
<feature type="compositionally biased region" description="Basic and acidic residues" evidence="1">
    <location>
        <begin position="39"/>
        <end position="51"/>
    </location>
</feature>
<dbReference type="InterPro" id="IPR016137">
    <property type="entry name" value="RGS"/>
</dbReference>
<feature type="compositionally biased region" description="Low complexity" evidence="1">
    <location>
        <begin position="1"/>
        <end position="13"/>
    </location>
</feature>
<proteinExistence type="predicted"/>
<dbReference type="PRINTS" id="PR01301">
    <property type="entry name" value="RGSPROTEIN"/>
</dbReference>
<dbReference type="OrthoDB" id="10007451at2759"/>
<dbReference type="PROSITE" id="PS50132">
    <property type="entry name" value="RGS"/>
    <property type="match status" value="1"/>
</dbReference>
<evidence type="ECO:0000313" key="3">
    <source>
        <dbReference type="EMBL" id="KAB7496091.1"/>
    </source>
</evidence>
<dbReference type="InterPro" id="IPR036305">
    <property type="entry name" value="RGS_sf"/>
</dbReference>
<evidence type="ECO:0000256" key="1">
    <source>
        <dbReference type="SAM" id="MobiDB-lite"/>
    </source>
</evidence>
<comment type="caution">
    <text evidence="3">The sequence shown here is derived from an EMBL/GenBank/DDBJ whole genome shotgun (WGS) entry which is preliminary data.</text>
</comment>
<dbReference type="InterPro" id="IPR044926">
    <property type="entry name" value="RGS_subdomain_2"/>
</dbReference>
<gene>
    <name evidence="3" type="primary">RGS5</name>
    <name evidence="3" type="ORF">Anas_06545</name>
</gene>
<organism evidence="3 4">
    <name type="scientific">Armadillidium nasatum</name>
    <dbReference type="NCBI Taxonomy" id="96803"/>
    <lineage>
        <taxon>Eukaryota</taxon>
        <taxon>Metazoa</taxon>
        <taxon>Ecdysozoa</taxon>
        <taxon>Arthropoda</taxon>
        <taxon>Crustacea</taxon>
        <taxon>Multicrustacea</taxon>
        <taxon>Malacostraca</taxon>
        <taxon>Eumalacostraca</taxon>
        <taxon>Peracarida</taxon>
        <taxon>Isopoda</taxon>
        <taxon>Oniscidea</taxon>
        <taxon>Crinocheta</taxon>
        <taxon>Armadillidiidae</taxon>
        <taxon>Armadillidium</taxon>
    </lineage>
</organism>
<evidence type="ECO:0000313" key="4">
    <source>
        <dbReference type="Proteomes" id="UP000326759"/>
    </source>
</evidence>
<dbReference type="PANTHER" id="PTHR10845">
    <property type="entry name" value="REGULATOR OF G PROTEIN SIGNALING"/>
    <property type="match status" value="1"/>
</dbReference>
<dbReference type="Proteomes" id="UP000326759">
    <property type="component" value="Unassembled WGS sequence"/>
</dbReference>
<accession>A0A5N5SPS1</accession>
<name>A0A5N5SPS1_9CRUS</name>
<evidence type="ECO:0000259" key="2">
    <source>
        <dbReference type="PROSITE" id="PS50132"/>
    </source>
</evidence>